<dbReference type="Proteomes" id="UP000598350">
    <property type="component" value="Unassembled WGS sequence"/>
</dbReference>
<comment type="caution">
    <text evidence="2">The sequence shown here is derived from an EMBL/GenBank/DDBJ whole genome shotgun (WGS) entry which is preliminary data.</text>
</comment>
<organism evidence="2 3">
    <name type="scientific">Maribacter arenosus</name>
    <dbReference type="NCBI Taxonomy" id="1854708"/>
    <lineage>
        <taxon>Bacteria</taxon>
        <taxon>Pseudomonadati</taxon>
        <taxon>Bacteroidota</taxon>
        <taxon>Flavobacteriia</taxon>
        <taxon>Flavobacteriales</taxon>
        <taxon>Flavobacteriaceae</taxon>
        <taxon>Maribacter</taxon>
    </lineage>
</organism>
<evidence type="ECO:0000313" key="2">
    <source>
        <dbReference type="EMBL" id="MBD0852591.1"/>
    </source>
</evidence>
<dbReference type="Pfam" id="PF24793">
    <property type="entry name" value="GINT1_N"/>
    <property type="match status" value="1"/>
</dbReference>
<accession>A0ABR7VGX2</accession>
<dbReference type="InterPro" id="IPR023296">
    <property type="entry name" value="Glyco_hydro_beta-prop_sf"/>
</dbReference>
<dbReference type="InterPro" id="IPR056442">
    <property type="entry name" value="GINT1_N"/>
</dbReference>
<dbReference type="Gene3D" id="2.115.10.20">
    <property type="entry name" value="Glycosyl hydrolase domain, family 43"/>
    <property type="match status" value="1"/>
</dbReference>
<protein>
    <recommendedName>
        <fullName evidence="1">Glucosamine inositolphosphorylceramide transferase 1 N-terminal domain-containing protein</fullName>
    </recommendedName>
</protein>
<reference evidence="2 3" key="1">
    <citation type="submission" date="2020-05" db="EMBL/GenBank/DDBJ databases">
        <title>The draft genome sequence of Maribacter arenosus CAU 1321.</title>
        <authorList>
            <person name="Mu L."/>
        </authorList>
    </citation>
    <scope>NUCLEOTIDE SEQUENCE [LARGE SCALE GENOMIC DNA]</scope>
    <source>
        <strain evidence="2 3">CAU 1321</strain>
    </source>
</reference>
<name>A0ABR7VGX2_9FLAO</name>
<sequence>MKSHLKHIRFGVICNNNQLYTWQEIVIKKLISEADVELKLVVYDGKRQGKKPAPSSFNDSSHKIGFLWNLYYRLFIKKKSKALQRVETLSLFEGIAVMQCDFLITYGFAQLHSADIQIIENAELDFILDFSSVQFTGNLLKVVKYGIWNYRFGNLEKYQDTTGCFWEIYHKDVITSAYLIRLTNKPDTNCVLKEGHLKTAIFYTENIDKIHLEATDWPLKICQDIRNNNVNNSAVATKIKSDKIYRSPSNFQMLFFFYVQFNLAFKSIIKLLFYTDFWNIGVAEAPIHDFLDSKKTPTIHWFPNLPKSRFMADPFGIHFKNQLHIIYEDYRFDQGIGKTASILYHDGEFKDNKIVIDEEFHMSYPYLLDYEDEIYCIPETYQANQVRLYKALEFPLKWKLEKVLIENYAGIDSTPFKHNNTWFLFSTNKKLGARYNLNIHYSDSIFGPWHQHPKNPVKTDIRSSRPAGTLFIHNGDLFRPSMDYSEKIEGRISINKVITLTINDFKEEIHNIVDPFKKTYFSDKVHTLSQVGNYTLVDGAKELFILANFNALKHKIMRIFVMLKNK</sequence>
<dbReference type="SUPFAM" id="SSF75005">
    <property type="entry name" value="Arabinanase/levansucrase/invertase"/>
    <property type="match status" value="1"/>
</dbReference>
<dbReference type="EMBL" id="JABTCG010000011">
    <property type="protein sequence ID" value="MBD0852591.1"/>
    <property type="molecule type" value="Genomic_DNA"/>
</dbReference>
<feature type="domain" description="Glucosamine inositolphosphorylceramide transferase 1 N-terminal" evidence="1">
    <location>
        <begin position="308"/>
        <end position="507"/>
    </location>
</feature>
<evidence type="ECO:0000313" key="3">
    <source>
        <dbReference type="Proteomes" id="UP000598350"/>
    </source>
</evidence>
<keyword evidence="3" id="KW-1185">Reference proteome</keyword>
<dbReference type="PANTHER" id="PTHR48261:SF2">
    <property type="entry name" value="ACETYLGLUCOSAMINYLTRANSFERASE"/>
    <property type="match status" value="1"/>
</dbReference>
<evidence type="ECO:0000259" key="1">
    <source>
        <dbReference type="Pfam" id="PF24793"/>
    </source>
</evidence>
<dbReference type="RefSeq" id="WP_188315709.1">
    <property type="nucleotide sequence ID" value="NZ_JABTCG010000011.1"/>
</dbReference>
<dbReference type="InterPro" id="IPR004263">
    <property type="entry name" value="Exostosin"/>
</dbReference>
<proteinExistence type="predicted"/>
<gene>
    <name evidence="2" type="ORF">HPE63_18085</name>
</gene>
<dbReference type="PANTHER" id="PTHR48261">
    <property type="entry name" value="ACETYLGLUCOSAMINYLTRANSFERASE"/>
    <property type="match status" value="1"/>
</dbReference>